<dbReference type="AlphaFoldDB" id="W3X942"/>
<dbReference type="OrthoDB" id="10261522at2759"/>
<name>W3X942_PESFW</name>
<dbReference type="PANTHER" id="PTHR13622">
    <property type="entry name" value="THIAMIN PYROPHOSPHOKINASE"/>
    <property type="match status" value="1"/>
</dbReference>
<dbReference type="eggNOG" id="KOG4313">
    <property type="taxonomic scope" value="Eukaryota"/>
</dbReference>
<dbReference type="InParanoid" id="W3X942"/>
<keyword evidence="3" id="KW-1185">Reference proteome</keyword>
<dbReference type="EMBL" id="KI912111">
    <property type="protein sequence ID" value="ETS82565.1"/>
    <property type="molecule type" value="Genomic_DNA"/>
</dbReference>
<feature type="domain" description="Nudix hydrolase" evidence="1">
    <location>
        <begin position="144"/>
        <end position="293"/>
    </location>
</feature>
<dbReference type="FunFam" id="3.90.79.10:FF:000019">
    <property type="entry name" value="Thiamin pyrophosphokinase, putative"/>
    <property type="match status" value="1"/>
</dbReference>
<dbReference type="Pfam" id="PF00293">
    <property type="entry name" value="NUDIX"/>
    <property type="match status" value="1"/>
</dbReference>
<dbReference type="CDD" id="cd03676">
    <property type="entry name" value="NUDIX_Tnr3_like"/>
    <property type="match status" value="1"/>
</dbReference>
<dbReference type="STRING" id="1229662.W3X942"/>
<protein>
    <recommendedName>
        <fullName evidence="1">Nudix hydrolase domain-containing protein</fullName>
    </recommendedName>
</protein>
<organism evidence="2 3">
    <name type="scientific">Pestalotiopsis fici (strain W106-1 / CGMCC3.15140)</name>
    <dbReference type="NCBI Taxonomy" id="1229662"/>
    <lineage>
        <taxon>Eukaryota</taxon>
        <taxon>Fungi</taxon>
        <taxon>Dikarya</taxon>
        <taxon>Ascomycota</taxon>
        <taxon>Pezizomycotina</taxon>
        <taxon>Sordariomycetes</taxon>
        <taxon>Xylariomycetidae</taxon>
        <taxon>Amphisphaeriales</taxon>
        <taxon>Sporocadaceae</taxon>
        <taxon>Pestalotiopsis</taxon>
    </lineage>
</organism>
<dbReference type="RefSeq" id="XP_007831213.1">
    <property type="nucleotide sequence ID" value="XM_007833022.1"/>
</dbReference>
<reference evidence="3" key="1">
    <citation type="journal article" date="2015" name="BMC Genomics">
        <title>Genomic and transcriptomic analysis of the endophytic fungus Pestalotiopsis fici reveals its lifestyle and high potential for synthesis of natural products.</title>
        <authorList>
            <person name="Wang X."/>
            <person name="Zhang X."/>
            <person name="Liu L."/>
            <person name="Xiang M."/>
            <person name="Wang W."/>
            <person name="Sun X."/>
            <person name="Che Y."/>
            <person name="Guo L."/>
            <person name="Liu G."/>
            <person name="Guo L."/>
            <person name="Wang C."/>
            <person name="Yin W.B."/>
            <person name="Stadler M."/>
            <person name="Zhang X."/>
            <person name="Liu X."/>
        </authorList>
    </citation>
    <scope>NUCLEOTIDE SEQUENCE [LARGE SCALE GENOMIC DNA]</scope>
    <source>
        <strain evidence="3">W106-1 / CGMCC3.15140</strain>
    </source>
</reference>
<dbReference type="InterPro" id="IPR000086">
    <property type="entry name" value="NUDIX_hydrolase_dom"/>
</dbReference>
<dbReference type="Proteomes" id="UP000030651">
    <property type="component" value="Unassembled WGS sequence"/>
</dbReference>
<dbReference type="PROSITE" id="PS51462">
    <property type="entry name" value="NUDIX"/>
    <property type="match status" value="1"/>
</dbReference>
<proteinExistence type="predicted"/>
<dbReference type="PANTHER" id="PTHR13622:SF8">
    <property type="entry name" value="THIAMIN PYROPHOSPHOKINASE 1"/>
    <property type="match status" value="1"/>
</dbReference>
<dbReference type="HOGENOM" id="CLU_048013_0_0_1"/>
<dbReference type="GeneID" id="19269454"/>
<evidence type="ECO:0000313" key="2">
    <source>
        <dbReference type="EMBL" id="ETS82565.1"/>
    </source>
</evidence>
<dbReference type="OMA" id="CIKAEST"/>
<dbReference type="InterPro" id="IPR015797">
    <property type="entry name" value="NUDIX_hydrolase-like_dom_sf"/>
</dbReference>
<dbReference type="GO" id="GO:0044715">
    <property type="term" value="F:8-oxo-dGDP phosphatase activity"/>
    <property type="evidence" value="ECO:0007669"/>
    <property type="project" value="TreeGrafter"/>
</dbReference>
<dbReference type="Gene3D" id="3.90.79.10">
    <property type="entry name" value="Nucleoside Triphosphate Pyrophosphohydrolase"/>
    <property type="match status" value="1"/>
</dbReference>
<gene>
    <name evidence="2" type="ORF">PFICI_04441</name>
</gene>
<accession>W3X942</accession>
<evidence type="ECO:0000259" key="1">
    <source>
        <dbReference type="PROSITE" id="PS51462"/>
    </source>
</evidence>
<evidence type="ECO:0000313" key="3">
    <source>
        <dbReference type="Proteomes" id="UP000030651"/>
    </source>
</evidence>
<dbReference type="KEGG" id="pfy:PFICI_04441"/>
<sequence length="327" mass="35989">MSPLKTFLDLVKATDNYPLVDIPRLPYAPDRSASLYQLFLPNDPRPHGFILPSVVDRMPWTSDFSISHSIPRTVQLRDASDGADTAAACNAAFKKVIDAAGEAQVFANLQRVWPEDYKVLGARCSGGSRVQLLRAAAGLFGISCRGAHMTVYTYTAAGELKIWVPRRSREMMTWPGKLDTTVAGGVRAEESPFECIVHEADEEASLPGALVRKHTKPVGVITYVAESAAGSGGELGLCVPDVLYCYDLEVGQDVIPKPQDNEVEGFYLMSVDQVKESLLREEFKTNCASVMIDFFIRHGVITDDNEPDYLDIVTRLHRPLPVPTTPF</sequence>
<dbReference type="SUPFAM" id="SSF55811">
    <property type="entry name" value="Nudix"/>
    <property type="match status" value="1"/>
</dbReference>